<proteinExistence type="predicted"/>
<evidence type="ECO:0000256" key="1">
    <source>
        <dbReference type="SAM" id="MobiDB-lite"/>
    </source>
</evidence>
<organism evidence="2 3">
    <name type="scientific">Shinella curvata</name>
    <dbReference type="NCBI Taxonomy" id="1817964"/>
    <lineage>
        <taxon>Bacteria</taxon>
        <taxon>Pseudomonadati</taxon>
        <taxon>Pseudomonadota</taxon>
        <taxon>Alphaproteobacteria</taxon>
        <taxon>Hyphomicrobiales</taxon>
        <taxon>Rhizobiaceae</taxon>
        <taxon>Shinella</taxon>
    </lineage>
</organism>
<dbReference type="RefSeq" id="WP_244764208.1">
    <property type="nucleotide sequence ID" value="NZ_JALJCJ010000015.1"/>
</dbReference>
<name>A0ABT8XMU8_9HYPH</name>
<dbReference type="Proteomes" id="UP001177080">
    <property type="component" value="Unassembled WGS sequence"/>
</dbReference>
<keyword evidence="3" id="KW-1185">Reference proteome</keyword>
<feature type="compositionally biased region" description="Basic and acidic residues" evidence="1">
    <location>
        <begin position="48"/>
        <end position="57"/>
    </location>
</feature>
<feature type="compositionally biased region" description="Acidic residues" evidence="1">
    <location>
        <begin position="36"/>
        <end position="47"/>
    </location>
</feature>
<gene>
    <name evidence="2" type="ORF">GB928_028165</name>
</gene>
<reference evidence="2" key="1">
    <citation type="submission" date="2022-04" db="EMBL/GenBank/DDBJ databases">
        <title>Shinella lacus sp. nov., a novel member of the genus Shinella from water.</title>
        <authorList>
            <person name="Deng Y."/>
        </authorList>
    </citation>
    <scope>NUCLEOTIDE SEQUENCE</scope>
    <source>
        <strain evidence="2">JCM 31239</strain>
    </source>
</reference>
<sequence length="64" mass="7305">MTNDREDKIRARAYEIWQREGSEDGVALDHWIQAQEEVDAEPGADTEESARDPDNLENRPPPPS</sequence>
<dbReference type="InterPro" id="IPR021327">
    <property type="entry name" value="DUF2934"/>
</dbReference>
<feature type="region of interest" description="Disordered" evidence="1">
    <location>
        <begin position="35"/>
        <end position="64"/>
    </location>
</feature>
<accession>A0ABT8XMU8</accession>
<dbReference type="EMBL" id="WHSC02000021">
    <property type="protein sequence ID" value="MDO6125062.1"/>
    <property type="molecule type" value="Genomic_DNA"/>
</dbReference>
<protein>
    <submittedName>
        <fullName evidence="2">DUF2934 domain-containing protein</fullName>
    </submittedName>
</protein>
<evidence type="ECO:0000313" key="3">
    <source>
        <dbReference type="Proteomes" id="UP001177080"/>
    </source>
</evidence>
<dbReference type="Pfam" id="PF11154">
    <property type="entry name" value="DUF2934"/>
    <property type="match status" value="1"/>
</dbReference>
<comment type="caution">
    <text evidence="2">The sequence shown here is derived from an EMBL/GenBank/DDBJ whole genome shotgun (WGS) entry which is preliminary data.</text>
</comment>
<evidence type="ECO:0000313" key="2">
    <source>
        <dbReference type="EMBL" id="MDO6125062.1"/>
    </source>
</evidence>